<reference evidence="1" key="1">
    <citation type="submission" date="2018-05" db="EMBL/GenBank/DDBJ databases">
        <authorList>
            <person name="Lanie J.A."/>
            <person name="Ng W.-L."/>
            <person name="Kazmierczak K.M."/>
            <person name="Andrzejewski T.M."/>
            <person name="Davidsen T.M."/>
            <person name="Wayne K.J."/>
            <person name="Tettelin H."/>
            <person name="Glass J.I."/>
            <person name="Rusch D."/>
            <person name="Podicherti R."/>
            <person name="Tsui H.-C.T."/>
            <person name="Winkler M.E."/>
        </authorList>
    </citation>
    <scope>NUCLEOTIDE SEQUENCE</scope>
</reference>
<dbReference type="EMBL" id="UINC01001003">
    <property type="protein sequence ID" value="SUZ67101.1"/>
    <property type="molecule type" value="Genomic_DNA"/>
</dbReference>
<evidence type="ECO:0000313" key="1">
    <source>
        <dbReference type="EMBL" id="SUZ67101.1"/>
    </source>
</evidence>
<sequence>MIESSVEALSTTISSKSLIEMFL</sequence>
<name>A0A381PJB6_9ZZZZ</name>
<gene>
    <name evidence="1" type="ORF">METZ01_LOCUS19955</name>
</gene>
<organism evidence="1">
    <name type="scientific">marine metagenome</name>
    <dbReference type="NCBI Taxonomy" id="408172"/>
    <lineage>
        <taxon>unclassified sequences</taxon>
        <taxon>metagenomes</taxon>
        <taxon>ecological metagenomes</taxon>
    </lineage>
</organism>
<protein>
    <submittedName>
        <fullName evidence="1">Uncharacterized protein</fullName>
    </submittedName>
</protein>
<dbReference type="AlphaFoldDB" id="A0A381PJB6"/>
<proteinExistence type="predicted"/>
<accession>A0A381PJB6</accession>